<protein>
    <submittedName>
        <fullName evidence="6">Winged helix-turn-helix domain-containing protein</fullName>
    </submittedName>
</protein>
<dbReference type="GO" id="GO:0003677">
    <property type="term" value="F:DNA binding"/>
    <property type="evidence" value="ECO:0007669"/>
    <property type="project" value="UniProtKB-KW"/>
</dbReference>
<dbReference type="InterPro" id="IPR051081">
    <property type="entry name" value="HTH_MetalResp_TranReg"/>
</dbReference>
<gene>
    <name evidence="6" type="ORF">O1R50_01555</name>
</gene>
<name>A0A9X3SPX9_9ACTN</name>
<keyword evidence="2" id="KW-0238">DNA-binding</keyword>
<comment type="caution">
    <text evidence="6">The sequence shown here is derived from an EMBL/GenBank/DDBJ whole genome shotgun (WGS) entry which is preliminary data.</text>
</comment>
<dbReference type="Gene3D" id="1.10.10.10">
    <property type="entry name" value="Winged helix-like DNA-binding domain superfamily/Winged helix DNA-binding domain"/>
    <property type="match status" value="1"/>
</dbReference>
<keyword evidence="3" id="KW-0804">Transcription</keyword>
<evidence type="ECO:0000256" key="3">
    <source>
        <dbReference type="ARBA" id="ARBA00023163"/>
    </source>
</evidence>
<dbReference type="CDD" id="cd00090">
    <property type="entry name" value="HTH_ARSR"/>
    <property type="match status" value="1"/>
</dbReference>
<evidence type="ECO:0000256" key="4">
    <source>
        <dbReference type="SAM" id="MobiDB-lite"/>
    </source>
</evidence>
<evidence type="ECO:0000259" key="5">
    <source>
        <dbReference type="SMART" id="SM00418"/>
    </source>
</evidence>
<feature type="domain" description="HTH arsR-type" evidence="5">
    <location>
        <begin position="13"/>
        <end position="95"/>
    </location>
</feature>
<dbReference type="PANTHER" id="PTHR33154">
    <property type="entry name" value="TRANSCRIPTIONAL REGULATOR, ARSR FAMILY"/>
    <property type="match status" value="1"/>
</dbReference>
<dbReference type="Proteomes" id="UP001146067">
    <property type="component" value="Unassembled WGS sequence"/>
</dbReference>
<dbReference type="AlphaFoldDB" id="A0A9X3SPX9"/>
<reference evidence="6" key="1">
    <citation type="submission" date="2022-12" db="EMBL/GenBank/DDBJ databases">
        <title>Gycomyces niveus sp.nov.,a novel actinomycete isolated from soil in Shouguan.</title>
        <authorList>
            <person name="Yang X."/>
        </authorList>
    </citation>
    <scope>NUCLEOTIDE SEQUENCE</scope>
    <source>
        <strain evidence="6">NEAU-A15</strain>
    </source>
</reference>
<dbReference type="RefSeq" id="WP_270108080.1">
    <property type="nucleotide sequence ID" value="NZ_JAPZVP010000001.1"/>
</dbReference>
<dbReference type="InterPro" id="IPR036388">
    <property type="entry name" value="WH-like_DNA-bd_sf"/>
</dbReference>
<feature type="region of interest" description="Disordered" evidence="4">
    <location>
        <begin position="102"/>
        <end position="133"/>
    </location>
</feature>
<dbReference type="SMART" id="SM00418">
    <property type="entry name" value="HTH_ARSR"/>
    <property type="match status" value="1"/>
</dbReference>
<organism evidence="6 7">
    <name type="scientific">Glycomyces luteolus</name>
    <dbReference type="NCBI Taxonomy" id="2670330"/>
    <lineage>
        <taxon>Bacteria</taxon>
        <taxon>Bacillati</taxon>
        <taxon>Actinomycetota</taxon>
        <taxon>Actinomycetes</taxon>
        <taxon>Glycomycetales</taxon>
        <taxon>Glycomycetaceae</taxon>
        <taxon>Glycomyces</taxon>
    </lineage>
</organism>
<dbReference type="Pfam" id="PF12840">
    <property type="entry name" value="HTH_20"/>
    <property type="match status" value="1"/>
</dbReference>
<dbReference type="InterPro" id="IPR001845">
    <property type="entry name" value="HTH_ArsR_DNA-bd_dom"/>
</dbReference>
<keyword evidence="7" id="KW-1185">Reference proteome</keyword>
<feature type="compositionally biased region" description="Low complexity" evidence="4">
    <location>
        <begin position="124"/>
        <end position="133"/>
    </location>
</feature>
<accession>A0A9X3SPX9</accession>
<proteinExistence type="predicted"/>
<dbReference type="GO" id="GO:0003700">
    <property type="term" value="F:DNA-binding transcription factor activity"/>
    <property type="evidence" value="ECO:0007669"/>
    <property type="project" value="InterPro"/>
</dbReference>
<evidence type="ECO:0000313" key="7">
    <source>
        <dbReference type="Proteomes" id="UP001146067"/>
    </source>
</evidence>
<evidence type="ECO:0000313" key="6">
    <source>
        <dbReference type="EMBL" id="MDA1358289.1"/>
    </source>
</evidence>
<evidence type="ECO:0000256" key="1">
    <source>
        <dbReference type="ARBA" id="ARBA00023015"/>
    </source>
</evidence>
<dbReference type="InterPro" id="IPR036390">
    <property type="entry name" value="WH_DNA-bd_sf"/>
</dbReference>
<dbReference type="SUPFAM" id="SSF46785">
    <property type="entry name" value="Winged helix' DNA-binding domain"/>
    <property type="match status" value="1"/>
</dbReference>
<dbReference type="EMBL" id="JAPZVP010000001">
    <property type="protein sequence ID" value="MDA1358289.1"/>
    <property type="molecule type" value="Genomic_DNA"/>
</dbReference>
<sequence length="133" mass="13937">MEPEELTGAALLAACSALANPHRLRILGALADGRQYVSLLARQLGMSRPLLHMHLQKLQAAGLVTGSLELSEDGKAVKYFDAVPFALEITPQIVKSALPTLPDTATTAADPEKEASLCPPPTPECCSSSVSSS</sequence>
<dbReference type="InterPro" id="IPR011991">
    <property type="entry name" value="ArsR-like_HTH"/>
</dbReference>
<keyword evidence="1" id="KW-0805">Transcription regulation</keyword>
<dbReference type="PANTHER" id="PTHR33154:SF33">
    <property type="entry name" value="TRANSCRIPTIONAL REPRESSOR SDPR"/>
    <property type="match status" value="1"/>
</dbReference>
<evidence type="ECO:0000256" key="2">
    <source>
        <dbReference type="ARBA" id="ARBA00023125"/>
    </source>
</evidence>